<organism evidence="2 3">
    <name type="scientific">Cylindrotheca closterium</name>
    <dbReference type="NCBI Taxonomy" id="2856"/>
    <lineage>
        <taxon>Eukaryota</taxon>
        <taxon>Sar</taxon>
        <taxon>Stramenopiles</taxon>
        <taxon>Ochrophyta</taxon>
        <taxon>Bacillariophyta</taxon>
        <taxon>Bacillariophyceae</taxon>
        <taxon>Bacillariophycidae</taxon>
        <taxon>Bacillariales</taxon>
        <taxon>Bacillariaceae</taxon>
        <taxon>Cylindrotheca</taxon>
    </lineage>
</organism>
<proteinExistence type="predicted"/>
<evidence type="ECO:0000313" key="3">
    <source>
        <dbReference type="Proteomes" id="UP001295423"/>
    </source>
</evidence>
<dbReference type="AlphaFoldDB" id="A0AAD2CHH3"/>
<evidence type="ECO:0000256" key="1">
    <source>
        <dbReference type="SAM" id="MobiDB-lite"/>
    </source>
</evidence>
<dbReference type="Proteomes" id="UP001295423">
    <property type="component" value="Unassembled WGS sequence"/>
</dbReference>
<dbReference type="EMBL" id="CAKOGP040000358">
    <property type="protein sequence ID" value="CAJ1934688.1"/>
    <property type="molecule type" value="Genomic_DNA"/>
</dbReference>
<keyword evidence="3" id="KW-1185">Reference proteome</keyword>
<evidence type="ECO:0000313" key="2">
    <source>
        <dbReference type="EMBL" id="CAJ1934688.1"/>
    </source>
</evidence>
<reference evidence="2" key="1">
    <citation type="submission" date="2023-08" db="EMBL/GenBank/DDBJ databases">
        <authorList>
            <person name="Audoor S."/>
            <person name="Bilcke G."/>
        </authorList>
    </citation>
    <scope>NUCLEOTIDE SEQUENCE</scope>
</reference>
<comment type="caution">
    <text evidence="2">The sequence shown here is derived from an EMBL/GenBank/DDBJ whole genome shotgun (WGS) entry which is preliminary data.</text>
</comment>
<sequence length="451" mass="50192">MPKKARSKNLARRRKCSGSKEGGEPAKKKKKEQGVLKPPQKMSSTIHEQPPLEEPSDLATTAVQEDGAPVNELEFEDVALGDIPPKGLLDNPNIRRKQIKSKRICIEYIFINVHPAPPREEWSGKNGVSAQIKKALAIPEGTCIKKELEDIMTCLEQGIEYDPSVRPGRGCQAVVKRGSVVEQTIANLVETGSSIEEATNLLNEELKEEHATNNCDSPLVLYSSMTGRREFSLGTSKIGMGNTTTDKTWSTGGGSDQGLLHKSLEISQIVFWDETHTKCVIGAGAGRDFVFVFPRDSNGNLNPDGGTYTDTKFKRLKVKYEKEVRLCLGCAAVQINGQDEYVGKRCVPFDYSGKTILSISDYKSKCQAEIQRVRALKGEVPPWYLKTRVKDKCYRNDTVRIGLKRVGKVLQEQFQMINIFTIQDLIKTEGSFADRRNPCPPGCKLRVMAKR</sequence>
<gene>
    <name evidence="2" type="ORF">CYCCA115_LOCUS4027</name>
</gene>
<accession>A0AAD2CHH3</accession>
<feature type="region of interest" description="Disordered" evidence="1">
    <location>
        <begin position="1"/>
        <end position="56"/>
    </location>
</feature>
<protein>
    <submittedName>
        <fullName evidence="2">Uncharacterized protein</fullName>
    </submittedName>
</protein>
<feature type="compositionally biased region" description="Basic residues" evidence="1">
    <location>
        <begin position="1"/>
        <end position="17"/>
    </location>
</feature>
<name>A0AAD2CHH3_9STRA</name>